<dbReference type="AlphaFoldDB" id="A0A9D4VQ22"/>
<evidence type="ECO:0000256" key="1">
    <source>
        <dbReference type="SAM" id="MobiDB-lite"/>
    </source>
</evidence>
<proteinExistence type="predicted"/>
<feature type="region of interest" description="Disordered" evidence="1">
    <location>
        <begin position="40"/>
        <end position="110"/>
    </location>
</feature>
<comment type="caution">
    <text evidence="2">The sequence shown here is derived from an EMBL/GenBank/DDBJ whole genome shotgun (WGS) entry which is preliminary data.</text>
</comment>
<dbReference type="OrthoDB" id="1938010at2759"/>
<evidence type="ECO:0000313" key="3">
    <source>
        <dbReference type="Proteomes" id="UP001058974"/>
    </source>
</evidence>
<dbReference type="EMBL" id="JAMSHJ010000007">
    <property type="protein sequence ID" value="KAI5388079.1"/>
    <property type="molecule type" value="Genomic_DNA"/>
</dbReference>
<gene>
    <name evidence="2" type="ORF">KIW84_073967</name>
</gene>
<dbReference type="PANTHER" id="PTHR36756">
    <property type="entry name" value="EXPRESSED PROTEIN"/>
    <property type="match status" value="1"/>
</dbReference>
<protein>
    <submittedName>
        <fullName evidence="2">Uncharacterized protein</fullName>
    </submittedName>
</protein>
<sequence>MNTCVEGSRRQLPPWMMPKVVAENGDIRCDQKKVISKRKLNSKAKCEGKGKVNLDELNESGDNVNEKKKKKKSNISRDSAPRRSTRKHKNLEDLGHGSSDRDHVCQVRASSDDDVELTVEDLMEIAEQYVKDYKDKETREAVRRQCEPKWKLRATKEAATDLDSPHKNKKSSSLERDDLYTFSLTAGEVIPTSTSQIDHPAQNMLDVFLGPLLRTTFEKEENWRRENLS</sequence>
<dbReference type="Proteomes" id="UP001058974">
    <property type="component" value="Chromosome 7"/>
</dbReference>
<feature type="compositionally biased region" description="Basic and acidic residues" evidence="1">
    <location>
        <begin position="44"/>
        <end position="54"/>
    </location>
</feature>
<dbReference type="PANTHER" id="PTHR36756:SF1">
    <property type="entry name" value="EXPRESSED PROTEIN"/>
    <property type="match status" value="1"/>
</dbReference>
<dbReference type="Gramene" id="PSAT_LOCUS30964_t1">
    <property type="protein sequence ID" value="CAL5212622.1"/>
    <property type="gene ID" value="PSAT_LOCUS30964"/>
</dbReference>
<name>A0A9D4VQ22_PEA</name>
<accession>A0A9D4VQ22</accession>
<feature type="compositionally biased region" description="Basic and acidic residues" evidence="1">
    <location>
        <begin position="90"/>
        <end position="105"/>
    </location>
</feature>
<keyword evidence="3" id="KW-1185">Reference proteome</keyword>
<organism evidence="2 3">
    <name type="scientific">Pisum sativum</name>
    <name type="common">Garden pea</name>
    <name type="synonym">Lathyrus oleraceus</name>
    <dbReference type="NCBI Taxonomy" id="3888"/>
    <lineage>
        <taxon>Eukaryota</taxon>
        <taxon>Viridiplantae</taxon>
        <taxon>Streptophyta</taxon>
        <taxon>Embryophyta</taxon>
        <taxon>Tracheophyta</taxon>
        <taxon>Spermatophyta</taxon>
        <taxon>Magnoliopsida</taxon>
        <taxon>eudicotyledons</taxon>
        <taxon>Gunneridae</taxon>
        <taxon>Pentapetalae</taxon>
        <taxon>rosids</taxon>
        <taxon>fabids</taxon>
        <taxon>Fabales</taxon>
        <taxon>Fabaceae</taxon>
        <taxon>Papilionoideae</taxon>
        <taxon>50 kb inversion clade</taxon>
        <taxon>NPAAA clade</taxon>
        <taxon>Hologalegina</taxon>
        <taxon>IRL clade</taxon>
        <taxon>Fabeae</taxon>
        <taxon>Lathyrus</taxon>
    </lineage>
</organism>
<dbReference type="Gramene" id="Psat07G0396700-T1">
    <property type="protein sequence ID" value="KAI5388079.1"/>
    <property type="gene ID" value="KIW84_073967"/>
</dbReference>
<evidence type="ECO:0000313" key="2">
    <source>
        <dbReference type="EMBL" id="KAI5388079.1"/>
    </source>
</evidence>
<reference evidence="2 3" key="1">
    <citation type="journal article" date="2022" name="Nat. Genet.">
        <title>Improved pea reference genome and pan-genome highlight genomic features and evolutionary characteristics.</title>
        <authorList>
            <person name="Yang T."/>
            <person name="Liu R."/>
            <person name="Luo Y."/>
            <person name="Hu S."/>
            <person name="Wang D."/>
            <person name="Wang C."/>
            <person name="Pandey M.K."/>
            <person name="Ge S."/>
            <person name="Xu Q."/>
            <person name="Li N."/>
            <person name="Li G."/>
            <person name="Huang Y."/>
            <person name="Saxena R.K."/>
            <person name="Ji Y."/>
            <person name="Li M."/>
            <person name="Yan X."/>
            <person name="He Y."/>
            <person name="Liu Y."/>
            <person name="Wang X."/>
            <person name="Xiang C."/>
            <person name="Varshney R.K."/>
            <person name="Ding H."/>
            <person name="Gao S."/>
            <person name="Zong X."/>
        </authorList>
    </citation>
    <scope>NUCLEOTIDE SEQUENCE [LARGE SCALE GENOMIC DNA]</scope>
    <source>
        <strain evidence="2 3">cv. Zhongwan 6</strain>
    </source>
</reference>